<comment type="caution">
    <text evidence="2">The sequence shown here is derived from an EMBL/GenBank/DDBJ whole genome shotgun (WGS) entry which is preliminary data.</text>
</comment>
<name>A0A8J5RE73_ZIZPA</name>
<evidence type="ECO:0000313" key="2">
    <source>
        <dbReference type="EMBL" id="KAG8051911.1"/>
    </source>
</evidence>
<feature type="compositionally biased region" description="Polar residues" evidence="1">
    <location>
        <begin position="42"/>
        <end position="66"/>
    </location>
</feature>
<feature type="compositionally biased region" description="Polar residues" evidence="1">
    <location>
        <begin position="9"/>
        <end position="26"/>
    </location>
</feature>
<reference evidence="2" key="1">
    <citation type="journal article" date="2021" name="bioRxiv">
        <title>Whole Genome Assembly and Annotation of Northern Wild Rice, Zizania palustris L., Supports a Whole Genome Duplication in the Zizania Genus.</title>
        <authorList>
            <person name="Haas M."/>
            <person name="Kono T."/>
            <person name="Macchietto M."/>
            <person name="Millas R."/>
            <person name="McGilp L."/>
            <person name="Shao M."/>
            <person name="Duquette J."/>
            <person name="Hirsch C.N."/>
            <person name="Kimball J."/>
        </authorList>
    </citation>
    <scope>NUCLEOTIDE SEQUENCE</scope>
    <source>
        <tissue evidence="2">Fresh leaf tissue</tissue>
    </source>
</reference>
<dbReference type="EMBL" id="JAAALK010000288">
    <property type="protein sequence ID" value="KAG8051911.1"/>
    <property type="molecule type" value="Genomic_DNA"/>
</dbReference>
<sequence length="151" mass="16824">MPKEADSCVNFSANNNDSHSITNQTGGKEEPQKCLSGACSMPSENINSKELPPNQNIECSRSNRTDSVIVRPGSPLQANSNSQSSRSNFKRCKISTEHLVGPLPDTFDEAIIELEKVAEKIRCSKISCYPSVLHHQAHQSLFGKFRKRMYR</sequence>
<keyword evidence="3" id="KW-1185">Reference proteome</keyword>
<protein>
    <submittedName>
        <fullName evidence="2">Uncharacterized protein</fullName>
    </submittedName>
</protein>
<evidence type="ECO:0000256" key="1">
    <source>
        <dbReference type="SAM" id="MobiDB-lite"/>
    </source>
</evidence>
<dbReference type="Proteomes" id="UP000729402">
    <property type="component" value="Unassembled WGS sequence"/>
</dbReference>
<gene>
    <name evidence="2" type="ORF">GUJ93_ZPchr0001g31628</name>
</gene>
<proteinExistence type="predicted"/>
<feature type="region of interest" description="Disordered" evidence="1">
    <location>
        <begin position="1"/>
        <end position="88"/>
    </location>
</feature>
<reference evidence="2" key="2">
    <citation type="submission" date="2021-02" db="EMBL/GenBank/DDBJ databases">
        <authorList>
            <person name="Kimball J.A."/>
            <person name="Haas M.W."/>
            <person name="Macchietto M."/>
            <person name="Kono T."/>
            <person name="Duquette J."/>
            <person name="Shao M."/>
        </authorList>
    </citation>
    <scope>NUCLEOTIDE SEQUENCE</scope>
    <source>
        <tissue evidence="2">Fresh leaf tissue</tissue>
    </source>
</reference>
<dbReference type="AlphaFoldDB" id="A0A8J5RE73"/>
<evidence type="ECO:0000313" key="3">
    <source>
        <dbReference type="Proteomes" id="UP000729402"/>
    </source>
</evidence>
<accession>A0A8J5RE73</accession>
<organism evidence="2 3">
    <name type="scientific">Zizania palustris</name>
    <name type="common">Northern wild rice</name>
    <dbReference type="NCBI Taxonomy" id="103762"/>
    <lineage>
        <taxon>Eukaryota</taxon>
        <taxon>Viridiplantae</taxon>
        <taxon>Streptophyta</taxon>
        <taxon>Embryophyta</taxon>
        <taxon>Tracheophyta</taxon>
        <taxon>Spermatophyta</taxon>
        <taxon>Magnoliopsida</taxon>
        <taxon>Liliopsida</taxon>
        <taxon>Poales</taxon>
        <taxon>Poaceae</taxon>
        <taxon>BOP clade</taxon>
        <taxon>Oryzoideae</taxon>
        <taxon>Oryzeae</taxon>
        <taxon>Zizaniinae</taxon>
        <taxon>Zizania</taxon>
    </lineage>
</organism>